<dbReference type="AlphaFoldDB" id="A0A7J5J9V6"/>
<dbReference type="Proteomes" id="UP000460317">
    <property type="component" value="Unassembled WGS sequence"/>
</dbReference>
<gene>
    <name evidence="1" type="ORF">GAN93_26305</name>
</gene>
<evidence type="ECO:0000313" key="2">
    <source>
        <dbReference type="Proteomes" id="UP000460317"/>
    </source>
</evidence>
<comment type="caution">
    <text evidence="1">The sequence shown here is derived from an EMBL/GenBank/DDBJ whole genome shotgun (WGS) entry which is preliminary data.</text>
</comment>
<dbReference type="SUPFAM" id="SSF53901">
    <property type="entry name" value="Thiolase-like"/>
    <property type="match status" value="1"/>
</dbReference>
<dbReference type="InterPro" id="IPR016039">
    <property type="entry name" value="Thiolase-like"/>
</dbReference>
<accession>A0A7J5J9V6</accession>
<feature type="non-terminal residue" evidence="1">
    <location>
        <position position="1"/>
    </location>
</feature>
<reference evidence="1 2" key="1">
    <citation type="journal article" date="2019" name="Nat. Med.">
        <title>A library of human gut bacterial isolates paired with longitudinal multiomics data enables mechanistic microbiome research.</title>
        <authorList>
            <person name="Poyet M."/>
            <person name="Groussin M."/>
            <person name="Gibbons S.M."/>
            <person name="Avila-Pacheco J."/>
            <person name="Jiang X."/>
            <person name="Kearney S.M."/>
            <person name="Perrotta A.R."/>
            <person name="Berdy B."/>
            <person name="Zhao S."/>
            <person name="Lieberman T.D."/>
            <person name="Swanson P.K."/>
            <person name="Smith M."/>
            <person name="Roesemann S."/>
            <person name="Alexander J.E."/>
            <person name="Rich S.A."/>
            <person name="Livny J."/>
            <person name="Vlamakis H."/>
            <person name="Clish C."/>
            <person name="Bullock K."/>
            <person name="Deik A."/>
            <person name="Scott J."/>
            <person name="Pierce K.A."/>
            <person name="Xavier R.J."/>
            <person name="Alm E.J."/>
        </authorList>
    </citation>
    <scope>NUCLEOTIDE SEQUENCE [LARGE SCALE GENOMIC DNA]</scope>
    <source>
        <strain evidence="1 2">BIOML-A165</strain>
    </source>
</reference>
<sequence>DDASALLNIPSRRIETEFDTFLSNSFGFGGTNSSLIIRKFKENN</sequence>
<dbReference type="GO" id="GO:0016746">
    <property type="term" value="F:acyltransferase activity"/>
    <property type="evidence" value="ECO:0007669"/>
    <property type="project" value="InterPro"/>
</dbReference>
<dbReference type="Gene3D" id="3.40.47.10">
    <property type="match status" value="1"/>
</dbReference>
<organism evidence="1 2">
    <name type="scientific">Bacteroides thetaiotaomicron</name>
    <dbReference type="NCBI Taxonomy" id="818"/>
    <lineage>
        <taxon>Bacteria</taxon>
        <taxon>Pseudomonadati</taxon>
        <taxon>Bacteroidota</taxon>
        <taxon>Bacteroidia</taxon>
        <taxon>Bacteroidales</taxon>
        <taxon>Bacteroidaceae</taxon>
        <taxon>Bacteroides</taxon>
    </lineage>
</organism>
<protein>
    <submittedName>
        <fullName evidence="1">Beta-ketoacyl-[acyl-carrier-protein] synthase family protein</fullName>
    </submittedName>
</protein>
<dbReference type="EMBL" id="WCSB01000173">
    <property type="protein sequence ID" value="KAB4444461.1"/>
    <property type="molecule type" value="Genomic_DNA"/>
</dbReference>
<proteinExistence type="predicted"/>
<evidence type="ECO:0000313" key="1">
    <source>
        <dbReference type="EMBL" id="KAB4444461.1"/>
    </source>
</evidence>
<name>A0A7J5J9V6_BACT4</name>